<sequence>VSLLVLAWLDHGGGSGHRFCPFLLRNFFTSEWSPCTAVMVPRPSISGQMT</sequence>
<reference evidence="1" key="1">
    <citation type="submission" date="2018-05" db="EMBL/GenBank/DDBJ databases">
        <authorList>
            <person name="Lanie J.A."/>
            <person name="Ng W.-L."/>
            <person name="Kazmierczak K.M."/>
            <person name="Andrzejewski T.M."/>
            <person name="Davidsen T.M."/>
            <person name="Wayne K.J."/>
            <person name="Tettelin H."/>
            <person name="Glass J.I."/>
            <person name="Rusch D."/>
            <person name="Podicherti R."/>
            <person name="Tsui H.-C.T."/>
            <person name="Winkler M.E."/>
        </authorList>
    </citation>
    <scope>NUCLEOTIDE SEQUENCE</scope>
</reference>
<gene>
    <name evidence="1" type="ORF">METZ01_LOCUS28750</name>
</gene>
<dbReference type="AlphaFoldDB" id="A0A381Q997"/>
<accession>A0A381Q997</accession>
<organism evidence="1">
    <name type="scientific">marine metagenome</name>
    <dbReference type="NCBI Taxonomy" id="408172"/>
    <lineage>
        <taxon>unclassified sequences</taxon>
        <taxon>metagenomes</taxon>
        <taxon>ecological metagenomes</taxon>
    </lineage>
</organism>
<name>A0A381Q997_9ZZZZ</name>
<feature type="non-terminal residue" evidence="1">
    <location>
        <position position="1"/>
    </location>
</feature>
<proteinExistence type="predicted"/>
<protein>
    <submittedName>
        <fullName evidence="1">Uncharacterized protein</fullName>
    </submittedName>
</protein>
<dbReference type="EMBL" id="UINC01001261">
    <property type="protein sequence ID" value="SUZ75896.1"/>
    <property type="molecule type" value="Genomic_DNA"/>
</dbReference>
<evidence type="ECO:0000313" key="1">
    <source>
        <dbReference type="EMBL" id="SUZ75896.1"/>
    </source>
</evidence>